<evidence type="ECO:0000259" key="2">
    <source>
        <dbReference type="Pfam" id="PF17919"/>
    </source>
</evidence>
<comment type="caution">
    <text evidence="3">The sequence shown here is derived from an EMBL/GenBank/DDBJ whole genome shotgun (WGS) entry which is preliminary data.</text>
</comment>
<keyword evidence="1" id="KW-0511">Multifunctional enzyme</keyword>
<evidence type="ECO:0000256" key="1">
    <source>
        <dbReference type="ARBA" id="ARBA00023268"/>
    </source>
</evidence>
<accession>A0AAV3ZAN5</accession>
<proteinExistence type="predicted"/>
<dbReference type="InterPro" id="IPR043502">
    <property type="entry name" value="DNA/RNA_pol_sf"/>
</dbReference>
<dbReference type="PANTHER" id="PTHR37984:SF5">
    <property type="entry name" value="PROTEIN NYNRIN-LIKE"/>
    <property type="match status" value="1"/>
</dbReference>
<dbReference type="Pfam" id="PF17919">
    <property type="entry name" value="RT_RNaseH_2"/>
    <property type="match status" value="1"/>
</dbReference>
<dbReference type="EMBL" id="BLXT01002238">
    <property type="protein sequence ID" value="GFN92413.1"/>
    <property type="molecule type" value="Genomic_DNA"/>
</dbReference>
<gene>
    <name evidence="3" type="ORF">PoB_001891900</name>
</gene>
<dbReference type="InterPro" id="IPR041577">
    <property type="entry name" value="RT_RNaseH_2"/>
</dbReference>
<dbReference type="AlphaFoldDB" id="A0AAV3ZAN5"/>
<dbReference type="PANTHER" id="PTHR37984">
    <property type="entry name" value="PROTEIN CBG26694"/>
    <property type="match status" value="1"/>
</dbReference>
<keyword evidence="4" id="KW-1185">Reference proteome</keyword>
<evidence type="ECO:0000313" key="3">
    <source>
        <dbReference type="EMBL" id="GFN92413.1"/>
    </source>
</evidence>
<organism evidence="3 4">
    <name type="scientific">Plakobranchus ocellatus</name>
    <dbReference type="NCBI Taxonomy" id="259542"/>
    <lineage>
        <taxon>Eukaryota</taxon>
        <taxon>Metazoa</taxon>
        <taxon>Spiralia</taxon>
        <taxon>Lophotrochozoa</taxon>
        <taxon>Mollusca</taxon>
        <taxon>Gastropoda</taxon>
        <taxon>Heterobranchia</taxon>
        <taxon>Euthyneura</taxon>
        <taxon>Panpulmonata</taxon>
        <taxon>Sacoglossa</taxon>
        <taxon>Placobranchoidea</taxon>
        <taxon>Plakobranchidae</taxon>
        <taxon>Plakobranchus</taxon>
    </lineage>
</organism>
<name>A0AAV3ZAN5_9GAST</name>
<reference evidence="3 4" key="1">
    <citation type="journal article" date="2021" name="Elife">
        <title>Chloroplast acquisition without the gene transfer in kleptoplastic sea slugs, Plakobranchus ocellatus.</title>
        <authorList>
            <person name="Maeda T."/>
            <person name="Takahashi S."/>
            <person name="Yoshida T."/>
            <person name="Shimamura S."/>
            <person name="Takaki Y."/>
            <person name="Nagai Y."/>
            <person name="Toyoda A."/>
            <person name="Suzuki Y."/>
            <person name="Arimoto A."/>
            <person name="Ishii H."/>
            <person name="Satoh N."/>
            <person name="Nishiyama T."/>
            <person name="Hasebe M."/>
            <person name="Maruyama T."/>
            <person name="Minagawa J."/>
            <person name="Obokata J."/>
            <person name="Shigenobu S."/>
        </authorList>
    </citation>
    <scope>NUCLEOTIDE SEQUENCE [LARGE SCALE GENOMIC DNA]</scope>
</reference>
<protein>
    <submittedName>
        <fullName evidence="3">Transposon ty3-g Gag-Pol polyprotein</fullName>
    </submittedName>
</protein>
<feature type="domain" description="Reverse transcriptase/retrotransposon-derived protein RNase H-like" evidence="2">
    <location>
        <begin position="32"/>
        <end position="95"/>
    </location>
</feature>
<dbReference type="InterPro" id="IPR043128">
    <property type="entry name" value="Rev_trsase/Diguanyl_cyclase"/>
</dbReference>
<sequence length="95" mass="10451">MINYYHRFLPGIASILAPLHALASGKGQNVEWTKECQEAFDRKAVLLQHPQPDAPISLTADASNTAVGTQLEQILGRSCVPLAFFSRKLSDTEKK</sequence>
<dbReference type="Proteomes" id="UP000735302">
    <property type="component" value="Unassembled WGS sequence"/>
</dbReference>
<dbReference type="InterPro" id="IPR050951">
    <property type="entry name" value="Retrovirus_Pol_polyprotein"/>
</dbReference>
<dbReference type="GO" id="GO:0003824">
    <property type="term" value="F:catalytic activity"/>
    <property type="evidence" value="ECO:0007669"/>
    <property type="project" value="UniProtKB-KW"/>
</dbReference>
<dbReference type="SUPFAM" id="SSF56672">
    <property type="entry name" value="DNA/RNA polymerases"/>
    <property type="match status" value="1"/>
</dbReference>
<dbReference type="Gene3D" id="3.30.70.270">
    <property type="match status" value="1"/>
</dbReference>
<evidence type="ECO:0000313" key="4">
    <source>
        <dbReference type="Proteomes" id="UP000735302"/>
    </source>
</evidence>